<dbReference type="AlphaFoldDB" id="A0A1W0WHA3"/>
<accession>A0A1W0WHA3</accession>
<evidence type="ECO:0000256" key="1">
    <source>
        <dbReference type="SAM" id="Phobius"/>
    </source>
</evidence>
<feature type="transmembrane region" description="Helical" evidence="1">
    <location>
        <begin position="152"/>
        <end position="171"/>
    </location>
</feature>
<proteinExistence type="predicted"/>
<keyword evidence="3" id="KW-1185">Reference proteome</keyword>
<sequence>MAGVGGIGSGYASAPHDTVEKFVEFVSTAQAIRSGSLVLLFLFAVVNRKIWFGLDTLLTTLAGLVLVLCPQCLLEFQISRQVLDGVDLQVARMIGCVLLGNSVLWFLATKRTKDPESVHPSLLLTRVITNGVLLIAIIDIQLFSKAWGPEHLTFGALGVLLWGIGNLVHLVRGGYPGGHLQIPGRGVNHSLLSDFAISVFVGFTLYGFPRWFLRNFTLVRTLDGAHEHLTRALGAAIFGTGLFAFQAVGFKNIEDKQAHFIQRITINLLLMASTVFAQTFYFREWNITNNWAVVFALTLWTIHAYLGLQSEPYQIRYTSGPNRVYQTRERIVTSVGDRSGLKARGGLVPEYDRED</sequence>
<reference evidence="3" key="1">
    <citation type="submission" date="2017-01" db="EMBL/GenBank/DDBJ databases">
        <title>Comparative genomics of anhydrobiosis in the tardigrade Hypsibius dujardini.</title>
        <authorList>
            <person name="Yoshida Y."/>
            <person name="Koutsovoulos G."/>
            <person name="Laetsch D."/>
            <person name="Stevens L."/>
            <person name="Kumar S."/>
            <person name="Horikawa D."/>
            <person name="Ishino K."/>
            <person name="Komine S."/>
            <person name="Tomita M."/>
            <person name="Blaxter M."/>
            <person name="Arakawa K."/>
        </authorList>
    </citation>
    <scope>NUCLEOTIDE SEQUENCE [LARGE SCALE GENOMIC DNA]</scope>
    <source>
        <strain evidence="3">Z151</strain>
    </source>
</reference>
<gene>
    <name evidence="2" type="ORF">BV898_11289</name>
</gene>
<organism evidence="2 3">
    <name type="scientific">Hypsibius exemplaris</name>
    <name type="common">Freshwater tardigrade</name>
    <dbReference type="NCBI Taxonomy" id="2072580"/>
    <lineage>
        <taxon>Eukaryota</taxon>
        <taxon>Metazoa</taxon>
        <taxon>Ecdysozoa</taxon>
        <taxon>Tardigrada</taxon>
        <taxon>Eutardigrada</taxon>
        <taxon>Parachela</taxon>
        <taxon>Hypsibioidea</taxon>
        <taxon>Hypsibiidae</taxon>
        <taxon>Hypsibius</taxon>
    </lineage>
</organism>
<keyword evidence="1" id="KW-0472">Membrane</keyword>
<dbReference type="EMBL" id="MTYJ01000103">
    <property type="protein sequence ID" value="OQV14569.1"/>
    <property type="molecule type" value="Genomic_DNA"/>
</dbReference>
<feature type="transmembrane region" description="Helical" evidence="1">
    <location>
        <begin position="191"/>
        <end position="209"/>
    </location>
</feature>
<dbReference type="OrthoDB" id="10054007at2759"/>
<feature type="transmembrane region" description="Helical" evidence="1">
    <location>
        <begin position="229"/>
        <end position="248"/>
    </location>
</feature>
<keyword evidence="1" id="KW-1133">Transmembrane helix</keyword>
<evidence type="ECO:0000313" key="2">
    <source>
        <dbReference type="EMBL" id="OQV14569.1"/>
    </source>
</evidence>
<comment type="caution">
    <text evidence="2">The sequence shown here is derived from an EMBL/GenBank/DDBJ whole genome shotgun (WGS) entry which is preliminary data.</text>
</comment>
<evidence type="ECO:0000313" key="3">
    <source>
        <dbReference type="Proteomes" id="UP000192578"/>
    </source>
</evidence>
<name>A0A1W0WHA3_HYPEX</name>
<protein>
    <submittedName>
        <fullName evidence="2">Uncharacterized protein</fullName>
    </submittedName>
</protein>
<feature type="transmembrane region" description="Helical" evidence="1">
    <location>
        <begin position="90"/>
        <end position="108"/>
    </location>
</feature>
<feature type="transmembrane region" description="Helical" evidence="1">
    <location>
        <begin position="260"/>
        <end position="282"/>
    </location>
</feature>
<feature type="transmembrane region" description="Helical" evidence="1">
    <location>
        <begin position="288"/>
        <end position="308"/>
    </location>
</feature>
<feature type="transmembrane region" description="Helical" evidence="1">
    <location>
        <begin position="25"/>
        <end position="45"/>
    </location>
</feature>
<feature type="transmembrane region" description="Helical" evidence="1">
    <location>
        <begin position="57"/>
        <end position="78"/>
    </location>
</feature>
<feature type="transmembrane region" description="Helical" evidence="1">
    <location>
        <begin position="120"/>
        <end position="140"/>
    </location>
</feature>
<dbReference type="Proteomes" id="UP000192578">
    <property type="component" value="Unassembled WGS sequence"/>
</dbReference>
<keyword evidence="1" id="KW-0812">Transmembrane</keyword>